<dbReference type="AlphaFoldDB" id="A0A9N8DQ01"/>
<dbReference type="InterPro" id="IPR002455">
    <property type="entry name" value="GPCR3_GABA-B"/>
</dbReference>
<dbReference type="GO" id="GO:0004965">
    <property type="term" value="F:G protein-coupled GABA receptor activity"/>
    <property type="evidence" value="ECO:0007669"/>
    <property type="project" value="InterPro"/>
</dbReference>
<dbReference type="Gene3D" id="3.40.50.2300">
    <property type="match status" value="2"/>
</dbReference>
<evidence type="ECO:0000256" key="1">
    <source>
        <dbReference type="ARBA" id="ARBA00004141"/>
    </source>
</evidence>
<evidence type="ECO:0000256" key="4">
    <source>
        <dbReference type="ARBA" id="ARBA00023040"/>
    </source>
</evidence>
<dbReference type="SUPFAM" id="SSF53822">
    <property type="entry name" value="Periplasmic binding protein-like I"/>
    <property type="match status" value="1"/>
</dbReference>
<proteinExistence type="predicted"/>
<feature type="transmembrane region" description="Helical" evidence="10">
    <location>
        <begin position="793"/>
        <end position="815"/>
    </location>
</feature>
<feature type="domain" description="Receptor ligand binding region" evidence="12">
    <location>
        <begin position="223"/>
        <end position="518"/>
    </location>
</feature>
<keyword evidence="8" id="KW-0807">Transducer</keyword>
<feature type="compositionally biased region" description="Polar residues" evidence="9">
    <location>
        <begin position="884"/>
        <end position="907"/>
    </location>
</feature>
<evidence type="ECO:0000256" key="2">
    <source>
        <dbReference type="ARBA" id="ARBA00022692"/>
    </source>
</evidence>
<feature type="compositionally biased region" description="Polar residues" evidence="9">
    <location>
        <begin position="168"/>
        <end position="190"/>
    </location>
</feature>
<dbReference type="Pfam" id="PF01094">
    <property type="entry name" value="ANF_receptor"/>
    <property type="match status" value="1"/>
</dbReference>
<feature type="transmembrane region" description="Helical" evidence="10">
    <location>
        <begin position="689"/>
        <end position="709"/>
    </location>
</feature>
<keyword evidence="2 10" id="KW-0812">Transmembrane</keyword>
<keyword evidence="5 10" id="KW-0472">Membrane</keyword>
<evidence type="ECO:0000256" key="7">
    <source>
        <dbReference type="ARBA" id="ARBA00023180"/>
    </source>
</evidence>
<evidence type="ECO:0000256" key="10">
    <source>
        <dbReference type="SAM" id="Phobius"/>
    </source>
</evidence>
<sequence>MAELREGSNVVWLDVAEDGKNHEPQRRKRRRVGKLLGLQGYSSTTPVLDGSNNITQQVRTINKNFLYNAVASFLAAKHFNERRGDILPQLPDLIGDCDFYWTFEFRDGQWSALEAAKQLLQSSHILPSQSSTAATAASDAHEQPTHSQRPPSTTTNSPTNNRRTPSPITQTPHRTKPPGSTSTADWSQGFSHRPEDRQRQLLGTATTSSNLTAHEDATILQREVTEALEPFAVYGAYWSRVTKVLAMVTQGLQIPYITGGSTSAELNYYPLFSRTVPDNDADAHAAMKVYHDFFGGQVTHVACLFIQDSWGINYHASLSKYANQFGINLIAFAYEAGTIERTILSLKQADYRYVYAIMHDWKQVLRLAHQHDIIGHPDYVWIAAEEKKWTGDDFELSRHEDQDLAMALHGIGTINLYFDPVPRFERAMEEMAWSESLQQEFIDIQRGHDDTVFFDNYTFPHYDPTGFDYGIFDAVIAMGLAACSKELPLPLFTGPELQQSILQTQFEGVSGNVQFDPKTGTRLVDGVKYSLEYILLSDARSDKDYYRFQSNTVVVIGGEEEITNHHSFVFFDNTTNAPPALPPLVHEDLNLVPMGAQLFGYLLASLVILGSIVCAYWTHSKKDIFVLRAAQPFFLIQVCLGTLIMAMSVYPWSLPGASEAGASTISSSNGHDGQDADSTWGLDMACMSVLWLVFIGFAVTFSALTSKIWRINQVMSFGLSLHRGAYERIPNEENVDKFGRSLESFGACRPRNDKFYYFLGTLLVTNLLGVLAVTREAYNSQNVVPANFSDSVILARAMMSILETLMLGGPIVLVVGDNPTAFFLVGSSLVCVCCLTILLLLFAPKYRDRHRSHRMQSVISAIQVMSNRSLGSVASIKSNAKSYQSGGAQSSHSVQSCGRTNDSQNVIPNYHKNHHNDAHRNSGTSSNRSARGRMHLVR</sequence>
<accession>A0A9N8DQ01</accession>
<evidence type="ECO:0000313" key="14">
    <source>
        <dbReference type="Proteomes" id="UP001153069"/>
    </source>
</evidence>
<evidence type="ECO:0000256" key="8">
    <source>
        <dbReference type="ARBA" id="ARBA00023224"/>
    </source>
</evidence>
<comment type="caution">
    <text evidence="13">The sequence shown here is derived from an EMBL/GenBank/DDBJ whole genome shotgun (WGS) entry which is preliminary data.</text>
</comment>
<feature type="transmembrane region" description="Helical" evidence="10">
    <location>
        <begin position="822"/>
        <end position="843"/>
    </location>
</feature>
<evidence type="ECO:0000313" key="13">
    <source>
        <dbReference type="EMBL" id="CAB9503824.1"/>
    </source>
</evidence>
<feature type="domain" description="G-protein coupled receptors family 3 profile" evidence="11">
    <location>
        <begin position="601"/>
        <end position="716"/>
    </location>
</feature>
<comment type="subcellular location">
    <subcellularLocation>
        <location evidence="1">Membrane</location>
        <topology evidence="1">Multi-pass membrane protein</topology>
    </subcellularLocation>
</comment>
<dbReference type="PANTHER" id="PTHR10519:SF20">
    <property type="entry name" value="G-PROTEIN COUPLED RECEPTOR 156-RELATED"/>
    <property type="match status" value="1"/>
</dbReference>
<protein>
    <submittedName>
        <fullName evidence="13">Gamma-aminobutyric acid (GABA) B receptor</fullName>
    </submittedName>
</protein>
<feature type="region of interest" description="Disordered" evidence="9">
    <location>
        <begin position="884"/>
        <end position="938"/>
    </location>
</feature>
<keyword evidence="14" id="KW-1185">Reference proteome</keyword>
<dbReference type="Pfam" id="PF00003">
    <property type="entry name" value="7tm_3"/>
    <property type="match status" value="1"/>
</dbReference>
<keyword evidence="3 10" id="KW-1133">Transmembrane helix</keyword>
<evidence type="ECO:0000256" key="5">
    <source>
        <dbReference type="ARBA" id="ARBA00023136"/>
    </source>
</evidence>
<feature type="compositionally biased region" description="Low complexity" evidence="9">
    <location>
        <begin position="149"/>
        <end position="167"/>
    </location>
</feature>
<evidence type="ECO:0000256" key="9">
    <source>
        <dbReference type="SAM" id="MobiDB-lite"/>
    </source>
</evidence>
<dbReference type="Proteomes" id="UP001153069">
    <property type="component" value="Unassembled WGS sequence"/>
</dbReference>
<feature type="transmembrane region" description="Helical" evidence="10">
    <location>
        <begin position="598"/>
        <end position="617"/>
    </location>
</feature>
<evidence type="ECO:0000256" key="3">
    <source>
        <dbReference type="ARBA" id="ARBA00022989"/>
    </source>
</evidence>
<dbReference type="InterPro" id="IPR001828">
    <property type="entry name" value="ANF_lig-bd_rcpt"/>
</dbReference>
<dbReference type="EMBL" id="CAICTM010000176">
    <property type="protein sequence ID" value="CAB9503824.1"/>
    <property type="molecule type" value="Genomic_DNA"/>
</dbReference>
<dbReference type="PANTHER" id="PTHR10519">
    <property type="entry name" value="GABA-B RECEPTOR"/>
    <property type="match status" value="1"/>
</dbReference>
<dbReference type="GO" id="GO:0038039">
    <property type="term" value="C:G protein-coupled receptor heterodimeric complex"/>
    <property type="evidence" value="ECO:0007669"/>
    <property type="project" value="TreeGrafter"/>
</dbReference>
<reference evidence="13" key="1">
    <citation type="submission" date="2020-06" db="EMBL/GenBank/DDBJ databases">
        <authorList>
            <consortium name="Plant Systems Biology data submission"/>
        </authorList>
    </citation>
    <scope>NUCLEOTIDE SEQUENCE</scope>
    <source>
        <strain evidence="13">D6</strain>
    </source>
</reference>
<gene>
    <name evidence="13" type="ORF">SEMRO_177_G077790.1</name>
</gene>
<dbReference type="InterPro" id="IPR017978">
    <property type="entry name" value="GPCR_3_C"/>
</dbReference>
<evidence type="ECO:0000259" key="11">
    <source>
        <dbReference type="Pfam" id="PF00003"/>
    </source>
</evidence>
<dbReference type="OrthoDB" id="5984008at2759"/>
<keyword evidence="4" id="KW-0297">G-protein coupled receptor</keyword>
<feature type="transmembrane region" description="Helical" evidence="10">
    <location>
        <begin position="629"/>
        <end position="650"/>
    </location>
</feature>
<evidence type="ECO:0000256" key="6">
    <source>
        <dbReference type="ARBA" id="ARBA00023170"/>
    </source>
</evidence>
<keyword evidence="6 13" id="KW-0675">Receptor</keyword>
<name>A0A9N8DQ01_9STRA</name>
<feature type="region of interest" description="Disordered" evidence="9">
    <location>
        <begin position="130"/>
        <end position="196"/>
    </location>
</feature>
<dbReference type="InterPro" id="IPR028082">
    <property type="entry name" value="Peripla_BP_I"/>
</dbReference>
<keyword evidence="7" id="KW-0325">Glycoprotein</keyword>
<organism evidence="13 14">
    <name type="scientific">Seminavis robusta</name>
    <dbReference type="NCBI Taxonomy" id="568900"/>
    <lineage>
        <taxon>Eukaryota</taxon>
        <taxon>Sar</taxon>
        <taxon>Stramenopiles</taxon>
        <taxon>Ochrophyta</taxon>
        <taxon>Bacillariophyta</taxon>
        <taxon>Bacillariophyceae</taxon>
        <taxon>Bacillariophycidae</taxon>
        <taxon>Naviculales</taxon>
        <taxon>Naviculaceae</taxon>
        <taxon>Seminavis</taxon>
    </lineage>
</organism>
<feature type="transmembrane region" description="Helical" evidence="10">
    <location>
        <begin position="755"/>
        <end position="773"/>
    </location>
</feature>
<dbReference type="GO" id="GO:0007214">
    <property type="term" value="P:gamma-aminobutyric acid signaling pathway"/>
    <property type="evidence" value="ECO:0007669"/>
    <property type="project" value="TreeGrafter"/>
</dbReference>
<evidence type="ECO:0000259" key="12">
    <source>
        <dbReference type="Pfam" id="PF01094"/>
    </source>
</evidence>